<dbReference type="EMBL" id="AP019416">
    <property type="protein sequence ID" value="BBI53341.1"/>
    <property type="molecule type" value="Genomic_DNA"/>
</dbReference>
<proteinExistence type="predicted"/>
<sequence>MPTNSSVTSSSSSVNPLSGVARAWLWKPTIRFSSLDHVIARAMLTWLINSGGEHIVVKKTS</sequence>
<protein>
    <submittedName>
        <fullName evidence="1">Uncharacterized protein</fullName>
    </submittedName>
</protein>
<keyword evidence="2" id="KW-1185">Reference proteome</keyword>
<gene>
    <name evidence="1" type="ORF">HORIV_57620</name>
</gene>
<accession>A0ABM7GRJ6</accession>
<reference evidence="2" key="1">
    <citation type="journal article" date="2019" name="Microbiol. Resour. Announc.">
        <title>Complete Genome Sequence of Halomonas olivaria, a Moderately Halophilic Bacterium Isolated from Olive Processing Effluents, Obtained by Nanopore Sequencing.</title>
        <authorList>
            <person name="Nagata S."/>
            <person name="Ii K.M."/>
            <person name="Tsukimi T."/>
            <person name="Miura M.C."/>
            <person name="Galipon J."/>
            <person name="Arakawa K."/>
        </authorList>
    </citation>
    <scope>NUCLEOTIDE SEQUENCE [LARGE SCALE GENOMIC DNA]</scope>
    <source>
        <strain evidence="2">TYRC17</strain>
    </source>
</reference>
<evidence type="ECO:0000313" key="1">
    <source>
        <dbReference type="EMBL" id="BBI53341.1"/>
    </source>
</evidence>
<organism evidence="1 2">
    <name type="scientific">Vreelandella olivaria</name>
    <dbReference type="NCBI Taxonomy" id="390919"/>
    <lineage>
        <taxon>Bacteria</taxon>
        <taxon>Pseudomonadati</taxon>
        <taxon>Pseudomonadota</taxon>
        <taxon>Gammaproteobacteria</taxon>
        <taxon>Oceanospirillales</taxon>
        <taxon>Halomonadaceae</taxon>
        <taxon>Vreelandella</taxon>
    </lineage>
</organism>
<name>A0ABM7GRJ6_9GAMM</name>
<evidence type="ECO:0000313" key="2">
    <source>
        <dbReference type="Proteomes" id="UP000289555"/>
    </source>
</evidence>
<dbReference type="Proteomes" id="UP000289555">
    <property type="component" value="Chromosome"/>
</dbReference>